<dbReference type="GO" id="GO:0060003">
    <property type="term" value="P:copper ion export"/>
    <property type="evidence" value="ECO:0007669"/>
    <property type="project" value="TreeGrafter"/>
</dbReference>
<feature type="chain" id="PRO_5011526501" evidence="3">
    <location>
        <begin position="37"/>
        <end position="382"/>
    </location>
</feature>
<evidence type="ECO:0000256" key="1">
    <source>
        <dbReference type="ARBA" id="ARBA00022448"/>
    </source>
</evidence>
<dbReference type="EMBL" id="FOMQ01000003">
    <property type="protein sequence ID" value="SFD52141.1"/>
    <property type="molecule type" value="Genomic_DNA"/>
</dbReference>
<keyword evidence="6" id="KW-1185">Reference proteome</keyword>
<dbReference type="Gene3D" id="1.10.287.470">
    <property type="entry name" value="Helix hairpin bin"/>
    <property type="match status" value="1"/>
</dbReference>
<dbReference type="SUPFAM" id="SSF111369">
    <property type="entry name" value="HlyD-like secretion proteins"/>
    <property type="match status" value="1"/>
</dbReference>
<evidence type="ECO:0000256" key="2">
    <source>
        <dbReference type="SAM" id="MobiDB-lite"/>
    </source>
</evidence>
<dbReference type="GO" id="GO:0030313">
    <property type="term" value="C:cell envelope"/>
    <property type="evidence" value="ECO:0007669"/>
    <property type="project" value="TreeGrafter"/>
</dbReference>
<dbReference type="AlphaFoldDB" id="A0A1I1T0M3"/>
<proteinExistence type="predicted"/>
<keyword evidence="1" id="KW-0813">Transport</keyword>
<reference evidence="6" key="1">
    <citation type="submission" date="2016-10" db="EMBL/GenBank/DDBJ databases">
        <authorList>
            <person name="Varghese N."/>
            <person name="Submissions S."/>
        </authorList>
    </citation>
    <scope>NUCLEOTIDE SEQUENCE [LARGE SCALE GENOMIC DNA]</scope>
    <source>
        <strain evidence="6">DSM 7481</strain>
    </source>
</reference>
<dbReference type="PANTHER" id="PTHR30097:SF4">
    <property type="entry name" value="SLR6042 PROTEIN"/>
    <property type="match status" value="1"/>
</dbReference>
<sequence>MTARDPMRNLPPAARRALACMCAAALGWALVMPAHAGPGHDHGEAPPAASGNGPSRLPDGSVFLPKPAQRQLQVRTQPVAQEPLARSHELAGRVVMDPNAGGKVQAMVAGRLEPGPRGLPQIGQAVRRGEVLAHVQPAQGSIERSGQMAQVAELRAARALAERRLARLRELSETVPRKDIEAAESESASLSARISALGSGLSGRDALVAPVDGVIASSNAVAGQVVDARELVFEVVDPQRLRIEALVYDAAVARDVAGASLALDGERIPLTFLGAGRSLREQALPLLFSAAGTRVARLAVGQPVAVFVQGAATVQGLRVPSASVLRNAANQAIVWVKTGPETFAPRPVTLEPLDGSSVAVTSGLAAGDRVVTQAATLLNQIR</sequence>
<dbReference type="PANTHER" id="PTHR30097">
    <property type="entry name" value="CATION EFFLUX SYSTEM PROTEIN CUSB"/>
    <property type="match status" value="1"/>
</dbReference>
<dbReference type="Gene3D" id="2.40.50.100">
    <property type="match status" value="1"/>
</dbReference>
<evidence type="ECO:0000256" key="3">
    <source>
        <dbReference type="SAM" id="SignalP"/>
    </source>
</evidence>
<dbReference type="InterPro" id="IPR058649">
    <property type="entry name" value="CzcB_C"/>
</dbReference>
<evidence type="ECO:0000313" key="6">
    <source>
        <dbReference type="Proteomes" id="UP000199517"/>
    </source>
</evidence>
<dbReference type="Gene3D" id="2.40.30.170">
    <property type="match status" value="1"/>
</dbReference>
<dbReference type="RefSeq" id="WP_434802645.1">
    <property type="nucleotide sequence ID" value="NZ_FOMQ01000003.1"/>
</dbReference>
<keyword evidence="3" id="KW-0732">Signal</keyword>
<dbReference type="Proteomes" id="UP000199517">
    <property type="component" value="Unassembled WGS sequence"/>
</dbReference>
<feature type="domain" description="CzcB-like C-terminal circularly permuted SH3-like" evidence="4">
    <location>
        <begin position="323"/>
        <end position="374"/>
    </location>
</feature>
<feature type="region of interest" description="Disordered" evidence="2">
    <location>
        <begin position="39"/>
        <end position="63"/>
    </location>
</feature>
<evidence type="ECO:0000259" key="4">
    <source>
        <dbReference type="Pfam" id="PF25975"/>
    </source>
</evidence>
<dbReference type="InterPro" id="IPR051909">
    <property type="entry name" value="MFP_Cation_Efflux"/>
</dbReference>
<gene>
    <name evidence="5" type="ORF">SAMN04489710_10339</name>
</gene>
<dbReference type="Gene3D" id="2.40.420.20">
    <property type="match status" value="1"/>
</dbReference>
<accession>A0A1I1T0M3</accession>
<dbReference type="Pfam" id="PF25975">
    <property type="entry name" value="CzcB_C"/>
    <property type="match status" value="1"/>
</dbReference>
<organism evidence="5 6">
    <name type="scientific">Paracidovorax konjaci</name>
    <dbReference type="NCBI Taxonomy" id="32040"/>
    <lineage>
        <taxon>Bacteria</taxon>
        <taxon>Pseudomonadati</taxon>
        <taxon>Pseudomonadota</taxon>
        <taxon>Betaproteobacteria</taxon>
        <taxon>Burkholderiales</taxon>
        <taxon>Comamonadaceae</taxon>
        <taxon>Paracidovorax</taxon>
    </lineage>
</organism>
<name>A0A1I1T0M3_9BURK</name>
<dbReference type="GO" id="GO:0015679">
    <property type="term" value="P:plasma membrane copper ion transport"/>
    <property type="evidence" value="ECO:0007669"/>
    <property type="project" value="TreeGrafter"/>
</dbReference>
<protein>
    <submittedName>
        <fullName evidence="5">Multidrug efflux pump subunit AcrA (Membrane-fusion protein)</fullName>
    </submittedName>
</protein>
<dbReference type="STRING" id="32040.SAMN04489710_10339"/>
<feature type="signal peptide" evidence="3">
    <location>
        <begin position="1"/>
        <end position="36"/>
    </location>
</feature>
<evidence type="ECO:0000313" key="5">
    <source>
        <dbReference type="EMBL" id="SFD52141.1"/>
    </source>
</evidence>